<evidence type="ECO:0000313" key="3">
    <source>
        <dbReference type="EMBL" id="KAH8479572.1"/>
    </source>
</evidence>
<evidence type="ECO:0000256" key="2">
    <source>
        <dbReference type="SAM" id="SignalP"/>
    </source>
</evidence>
<feature type="chain" id="PRO_5035940988" evidence="2">
    <location>
        <begin position="20"/>
        <end position="240"/>
    </location>
</feature>
<reference evidence="3" key="1">
    <citation type="journal article" date="2021" name="J. Hered.">
        <title>Genome Assembly of Salicaceae Populus deltoides (Eastern Cottonwood) I-69 Based on Nanopore Sequencing and Hi-C Technologies.</title>
        <authorList>
            <person name="Bai S."/>
            <person name="Wu H."/>
            <person name="Zhang J."/>
            <person name="Pan Z."/>
            <person name="Zhao W."/>
            <person name="Li Z."/>
            <person name="Tong C."/>
        </authorList>
    </citation>
    <scope>NUCLEOTIDE SEQUENCE</scope>
    <source>
        <tissue evidence="3">Leaf</tissue>
    </source>
</reference>
<comment type="caution">
    <text evidence="3">The sequence shown here is derived from an EMBL/GenBank/DDBJ whole genome shotgun (WGS) entry which is preliminary data.</text>
</comment>
<keyword evidence="4" id="KW-1185">Reference proteome</keyword>
<evidence type="ECO:0000313" key="4">
    <source>
        <dbReference type="Proteomes" id="UP000807159"/>
    </source>
</evidence>
<dbReference type="Proteomes" id="UP000807159">
    <property type="component" value="Unassembled WGS sequence"/>
</dbReference>
<accession>A0A8T2WGN6</accession>
<feature type="transmembrane region" description="Helical" evidence="1">
    <location>
        <begin position="152"/>
        <end position="174"/>
    </location>
</feature>
<sequence length="240" mass="25555">LGLLLYAALYAVSCSATQGTLHMPMGVQAADVIHCWNGFASLGTSSFTGVVFFVAAICRLKFSLITYAIGDLLAYVLHLQSAPVSCWFWLVGLGFLAGSGWFVCAYQANSAVGRLWNSARFVLAALFLGSYGDCSHYALFVDAMDSISLGEALSPIAWATDVVFGLLAMMCGWFTTLELLGNELCLAWYAELLEAGWNALLSEAGWSNGFAAAGLWFIAKVEALYLPVGNSPGEALSPIA</sequence>
<feature type="transmembrane region" description="Helical" evidence="1">
    <location>
        <begin position="87"/>
        <end position="109"/>
    </location>
</feature>
<organism evidence="3 4">
    <name type="scientific">Populus deltoides</name>
    <name type="common">Eastern poplar</name>
    <name type="synonym">Eastern cottonwood</name>
    <dbReference type="NCBI Taxonomy" id="3696"/>
    <lineage>
        <taxon>Eukaryota</taxon>
        <taxon>Viridiplantae</taxon>
        <taxon>Streptophyta</taxon>
        <taxon>Embryophyta</taxon>
        <taxon>Tracheophyta</taxon>
        <taxon>Spermatophyta</taxon>
        <taxon>Magnoliopsida</taxon>
        <taxon>eudicotyledons</taxon>
        <taxon>Gunneridae</taxon>
        <taxon>Pentapetalae</taxon>
        <taxon>rosids</taxon>
        <taxon>fabids</taxon>
        <taxon>Malpighiales</taxon>
        <taxon>Salicaceae</taxon>
        <taxon>Saliceae</taxon>
        <taxon>Populus</taxon>
    </lineage>
</organism>
<name>A0A8T2WGN6_POPDE</name>
<protein>
    <submittedName>
        <fullName evidence="3">Uncharacterized protein</fullName>
    </submittedName>
</protein>
<feature type="non-terminal residue" evidence="3">
    <location>
        <position position="1"/>
    </location>
</feature>
<keyword evidence="1" id="KW-1133">Transmembrane helix</keyword>
<dbReference type="EMBL" id="JACEGQ020000148">
    <property type="protein sequence ID" value="KAH8479572.1"/>
    <property type="molecule type" value="Genomic_DNA"/>
</dbReference>
<feature type="transmembrane region" description="Helical" evidence="1">
    <location>
        <begin position="121"/>
        <end position="140"/>
    </location>
</feature>
<feature type="transmembrane region" description="Helical" evidence="1">
    <location>
        <begin position="64"/>
        <end position="81"/>
    </location>
</feature>
<feature type="signal peptide" evidence="2">
    <location>
        <begin position="1"/>
        <end position="19"/>
    </location>
</feature>
<gene>
    <name evidence="3" type="ORF">H0E87_031553</name>
</gene>
<proteinExistence type="predicted"/>
<feature type="transmembrane region" description="Helical" evidence="1">
    <location>
        <begin position="39"/>
        <end position="57"/>
    </location>
</feature>
<keyword evidence="1" id="KW-0812">Transmembrane</keyword>
<evidence type="ECO:0000256" key="1">
    <source>
        <dbReference type="SAM" id="Phobius"/>
    </source>
</evidence>
<keyword evidence="1" id="KW-0472">Membrane</keyword>
<dbReference type="AlphaFoldDB" id="A0A8T2WGN6"/>
<keyword evidence="2" id="KW-0732">Signal</keyword>